<keyword evidence="2" id="KW-0472">Membrane</keyword>
<comment type="caution">
    <text evidence="5">The sequence shown here is derived from an EMBL/GenBank/DDBJ whole genome shotgun (WGS) entry which is preliminary data.</text>
</comment>
<dbReference type="AlphaFoldDB" id="W7TC68"/>
<keyword evidence="2" id="KW-0812">Transmembrane</keyword>
<evidence type="ECO:0000313" key="6">
    <source>
        <dbReference type="Proteomes" id="UP000019335"/>
    </source>
</evidence>
<evidence type="ECO:0000256" key="2">
    <source>
        <dbReference type="SAM" id="Phobius"/>
    </source>
</evidence>
<dbReference type="PANTHER" id="PTHR43223:SF2">
    <property type="entry name" value="METALLO-BETA-LACTAMASE DOMAIN-CONTAINING PROTEIN"/>
    <property type="match status" value="1"/>
</dbReference>
<dbReference type="InterPro" id="IPR001279">
    <property type="entry name" value="Metallo-B-lactamas"/>
</dbReference>
<dbReference type="SUPFAM" id="SSF56281">
    <property type="entry name" value="Metallo-hydrolase/oxidoreductase"/>
    <property type="match status" value="1"/>
</dbReference>
<dbReference type="GO" id="GO:0046983">
    <property type="term" value="F:protein dimerization activity"/>
    <property type="evidence" value="ECO:0007669"/>
    <property type="project" value="InterPro"/>
</dbReference>
<evidence type="ECO:0000259" key="3">
    <source>
        <dbReference type="Pfam" id="PF00753"/>
    </source>
</evidence>
<protein>
    <submittedName>
        <fullName evidence="5">Alkyl sulfatase or beta-lactamase</fullName>
    </submittedName>
</protein>
<evidence type="ECO:0000313" key="5">
    <source>
        <dbReference type="EMBL" id="EWM21158.1"/>
    </source>
</evidence>
<dbReference type="Gene3D" id="3.30.1050.10">
    <property type="entry name" value="SCP2 sterol-binding domain"/>
    <property type="match status" value="1"/>
</dbReference>
<accession>W7TC68</accession>
<feature type="compositionally biased region" description="Basic residues" evidence="1">
    <location>
        <begin position="1"/>
        <end position="12"/>
    </location>
</feature>
<dbReference type="Gene3D" id="1.25.40.880">
    <property type="entry name" value="Alkyl sulfatase, dimerisation domain"/>
    <property type="match status" value="1"/>
</dbReference>
<dbReference type="Pfam" id="PF00753">
    <property type="entry name" value="Lactamase_B"/>
    <property type="match status" value="1"/>
</dbReference>
<dbReference type="InterPro" id="IPR052195">
    <property type="entry name" value="Bact_Alkyl/Aryl-Sulfatase"/>
</dbReference>
<dbReference type="InterPro" id="IPR038536">
    <property type="entry name" value="Alkyl/aryl-sulf_dimr_sf"/>
</dbReference>
<feature type="domain" description="Alkyl sulfatase dimerisation" evidence="4">
    <location>
        <begin position="375"/>
        <end position="523"/>
    </location>
</feature>
<dbReference type="InterPro" id="IPR036866">
    <property type="entry name" value="RibonucZ/Hydroxyglut_hydro"/>
</dbReference>
<feature type="region of interest" description="Disordered" evidence="1">
    <location>
        <begin position="1"/>
        <end position="67"/>
    </location>
</feature>
<dbReference type="InterPro" id="IPR029228">
    <property type="entry name" value="Alkyl_sulf_dimr"/>
</dbReference>
<dbReference type="InterPro" id="IPR036527">
    <property type="entry name" value="SCP2_sterol-bd_dom_sf"/>
</dbReference>
<feature type="domain" description="Metallo-beta-lactamase" evidence="3">
    <location>
        <begin position="252"/>
        <end position="336"/>
    </location>
</feature>
<proteinExistence type="predicted"/>
<name>W7TC68_9STRA</name>
<dbReference type="Gene3D" id="3.60.15.30">
    <property type="entry name" value="Metallo-beta-lactamase domain"/>
    <property type="match status" value="2"/>
</dbReference>
<dbReference type="PANTHER" id="PTHR43223">
    <property type="entry name" value="ALKYL/ARYL-SULFATASE"/>
    <property type="match status" value="1"/>
</dbReference>
<gene>
    <name evidence="5" type="ORF">Naga_100108g13</name>
</gene>
<organism evidence="5 6">
    <name type="scientific">Nannochloropsis gaditana</name>
    <dbReference type="NCBI Taxonomy" id="72520"/>
    <lineage>
        <taxon>Eukaryota</taxon>
        <taxon>Sar</taxon>
        <taxon>Stramenopiles</taxon>
        <taxon>Ochrophyta</taxon>
        <taxon>Eustigmatophyceae</taxon>
        <taxon>Eustigmatales</taxon>
        <taxon>Monodopsidaceae</taxon>
        <taxon>Nannochloropsis</taxon>
    </lineage>
</organism>
<evidence type="ECO:0000259" key="4">
    <source>
        <dbReference type="Pfam" id="PF14863"/>
    </source>
</evidence>
<dbReference type="SUPFAM" id="SSF55718">
    <property type="entry name" value="SCP-like"/>
    <property type="match status" value="1"/>
</dbReference>
<sequence length="648" mass="71299">MAVTRRQSHKKGCRDSNAEKLSIKDVQEGQDESWDDKRGRTTRIRASKGVRNLEASDSHLPNPWGRASSKVPFTPFTSINEPSSDAGKETRARRIGRAVCLLLLATILIGTYVWVYILPHARPIDMHKTTLNPSRLTRHCQEQVGQPRIAEVTEGVFIATGYDLANTILIRTNEGHVVVSASLTKDGSSSSVNAQKAQHGHYAPACRQAEALRASRQFGNHVPLSILPCSGLGRKADIELTLKTMAFLIPTHTFSGNVSFSVGGVDFELVEAHGETHDHLFVWLPGKDALLCADLYYHSFPNLYSIRGSSPRPLRDWIRSLDRMRRLRPAFLLPSHTQPVVGKDLINRQLTDYRDGIQWVYTATVRGANAGKTLEALAEGVALPPHLRAQTALDELYGQIDWSVRAAYTNELGWFDGTAQALYPLPVEEQARRVVEMGGGLDAVLKKAEAALRGGEEMGKEAEFKWALYLIRLVQDGWAEGLSGGERKRVKALQVAALRGLGESVINTNGRGYLLQRALELEDKAPLSDPVLGAAFIEAIPIPLLLEVMVVRLVPERCMDVHMCAIYVIGSHQYFITIRRGICEIILGREALPGTPEPVGVFNTSEAVFRKIALKQISPAVAVASGQASVEGDLMAFVRMGLMFERGA</sequence>
<keyword evidence="2" id="KW-1133">Transmembrane helix</keyword>
<feature type="transmembrane region" description="Helical" evidence="2">
    <location>
        <begin position="98"/>
        <end position="117"/>
    </location>
</feature>
<dbReference type="OrthoDB" id="449487at2759"/>
<reference evidence="5 6" key="1">
    <citation type="journal article" date="2014" name="Mol. Plant">
        <title>Chromosome Scale Genome Assembly and Transcriptome Profiling of Nannochloropsis gaditana in Nitrogen Depletion.</title>
        <authorList>
            <person name="Corteggiani Carpinelli E."/>
            <person name="Telatin A."/>
            <person name="Vitulo N."/>
            <person name="Forcato C."/>
            <person name="D'Angelo M."/>
            <person name="Schiavon R."/>
            <person name="Vezzi A."/>
            <person name="Giacometti G.M."/>
            <person name="Morosinotto T."/>
            <person name="Valle G."/>
        </authorList>
    </citation>
    <scope>NUCLEOTIDE SEQUENCE [LARGE SCALE GENOMIC DNA]</scope>
    <source>
        <strain evidence="5 6">B-31</strain>
    </source>
</reference>
<feature type="compositionally biased region" description="Basic and acidic residues" evidence="1">
    <location>
        <begin position="13"/>
        <end position="27"/>
    </location>
</feature>
<dbReference type="Pfam" id="PF14863">
    <property type="entry name" value="Alkyl_sulf_dimr"/>
    <property type="match status" value="1"/>
</dbReference>
<dbReference type="EMBL" id="AZIL01002627">
    <property type="protein sequence ID" value="EWM21158.1"/>
    <property type="molecule type" value="Genomic_DNA"/>
</dbReference>
<keyword evidence="6" id="KW-1185">Reference proteome</keyword>
<evidence type="ECO:0000256" key="1">
    <source>
        <dbReference type="SAM" id="MobiDB-lite"/>
    </source>
</evidence>
<dbReference type="Proteomes" id="UP000019335">
    <property type="component" value="Unassembled WGS sequence"/>
</dbReference>